<dbReference type="Gene3D" id="2.30.110.10">
    <property type="entry name" value="Electron Transport, Fmn-binding Protein, Chain A"/>
    <property type="match status" value="1"/>
</dbReference>
<dbReference type="PANTHER" id="PTHR34071:SF2">
    <property type="entry name" value="FLAVIN-NUCLEOTIDE-BINDING PROTEIN"/>
    <property type="match status" value="1"/>
</dbReference>
<dbReference type="Proteomes" id="UP001339962">
    <property type="component" value="Unassembled WGS sequence"/>
</dbReference>
<name>A0ABD5IX43_9BACL</name>
<reference evidence="1 3" key="1">
    <citation type="submission" date="2023-01" db="EMBL/GenBank/DDBJ databases">
        <title>Genome-based reclassification of Anoxybacillus geothermalis as a later heterotypic synonym of Anoxybacillus rupiensis.</title>
        <authorList>
            <person name="Inan Bektas K."/>
            <person name="Canakci S."/>
            <person name="Belduz A.A."/>
            <person name="Guler H.H."/>
        </authorList>
    </citation>
    <scope>NUCLEOTIDE SEQUENCE [LARGE SCALE GENOMIC DNA]</scope>
    <source>
        <strain evidence="1 3">DSM 17127</strain>
    </source>
</reference>
<gene>
    <name evidence="2" type="ORF">P9850_14015</name>
    <name evidence="1" type="ORF">PNH38_06765</name>
</gene>
<dbReference type="Proteomes" id="UP001213979">
    <property type="component" value="Unassembled WGS sequence"/>
</dbReference>
<dbReference type="InterPro" id="IPR024747">
    <property type="entry name" value="Pyridox_Oxase-rel"/>
</dbReference>
<dbReference type="AlphaFoldDB" id="A0ABD5IX43"/>
<sequence>MRRPLLACNDQDKISAFLSSATTGYLGLTDNSEPYVVPLNFVWWKGAVYIHGAESGRKMEIINRNKRICFTVSENFGTMVNPVPAKTDTSYMSVMIFGEIEIVADLSEATAAMQKLLDKYVPGYFSAPLSKHHVDSYRSSMGSRTIVMKIIPKVITAKEKPLNEQRLFYKGRHVADDAGMV</sequence>
<evidence type="ECO:0000313" key="1">
    <source>
        <dbReference type="EMBL" id="MDE8563592.1"/>
    </source>
</evidence>
<dbReference type="InterPro" id="IPR012349">
    <property type="entry name" value="Split_barrel_FMN-bd"/>
</dbReference>
<dbReference type="EMBL" id="JARTLI010000036">
    <property type="protein sequence ID" value="MED5052923.1"/>
    <property type="molecule type" value="Genomic_DNA"/>
</dbReference>
<dbReference type="Pfam" id="PF12900">
    <property type="entry name" value="Pyridox_ox_2"/>
    <property type="match status" value="1"/>
</dbReference>
<comment type="caution">
    <text evidence="2">The sequence shown here is derived from an EMBL/GenBank/DDBJ whole genome shotgun (WGS) entry which is preliminary data.</text>
</comment>
<accession>A0ABD5IX43</accession>
<proteinExistence type="predicted"/>
<dbReference type="EMBL" id="JAQOTG010000004">
    <property type="protein sequence ID" value="MDE8563592.1"/>
    <property type="molecule type" value="Genomic_DNA"/>
</dbReference>
<organism evidence="2 4">
    <name type="scientific">Anoxybacteroides rupiense</name>
    <dbReference type="NCBI Taxonomy" id="311460"/>
    <lineage>
        <taxon>Bacteria</taxon>
        <taxon>Bacillati</taxon>
        <taxon>Bacillota</taxon>
        <taxon>Bacilli</taxon>
        <taxon>Bacillales</taxon>
        <taxon>Anoxybacillaceae</taxon>
        <taxon>Anoxybacteroides</taxon>
    </lineage>
</organism>
<dbReference type="RefSeq" id="WP_159720857.1">
    <property type="nucleotide sequence ID" value="NZ_JACIDF010000008.1"/>
</dbReference>
<evidence type="ECO:0000313" key="3">
    <source>
        <dbReference type="Proteomes" id="UP001213979"/>
    </source>
</evidence>
<evidence type="ECO:0000313" key="2">
    <source>
        <dbReference type="EMBL" id="MED5052923.1"/>
    </source>
</evidence>
<dbReference type="PANTHER" id="PTHR34071">
    <property type="entry name" value="5-NITROIMIDAZOLE ANTIBIOTICS RESISTANCE PROTEIN, NIMA-FAMILY-RELATED PROTEIN-RELATED"/>
    <property type="match status" value="1"/>
</dbReference>
<reference evidence="2 4" key="2">
    <citation type="submission" date="2023-03" db="EMBL/GenBank/DDBJ databases">
        <title>Bacillus Genome Sequencing.</title>
        <authorList>
            <person name="Dunlap C."/>
        </authorList>
    </citation>
    <scope>NUCLEOTIDE SEQUENCE [LARGE SCALE GENOMIC DNA]</scope>
    <source>
        <strain evidence="2 4">NRS-38</strain>
    </source>
</reference>
<keyword evidence="3" id="KW-1185">Reference proteome</keyword>
<evidence type="ECO:0000313" key="4">
    <source>
        <dbReference type="Proteomes" id="UP001339962"/>
    </source>
</evidence>
<protein>
    <submittedName>
        <fullName evidence="2">Pyridoxamine 5'-phosphate oxidase family protein</fullName>
    </submittedName>
</protein>
<dbReference type="SUPFAM" id="SSF50475">
    <property type="entry name" value="FMN-binding split barrel"/>
    <property type="match status" value="1"/>
</dbReference>